<keyword evidence="13" id="KW-1185">Reference proteome</keyword>
<keyword evidence="10" id="KW-0539">Nucleus</keyword>
<dbReference type="STRING" id="3821.A0A151U8J7"/>
<reference evidence="12 13" key="1">
    <citation type="journal article" date="2012" name="Nat. Biotechnol.">
        <title>Draft genome sequence of pigeonpea (Cajanus cajan), an orphan legume crop of resource-poor farmers.</title>
        <authorList>
            <person name="Varshney R.K."/>
            <person name="Chen W."/>
            <person name="Li Y."/>
            <person name="Bharti A.K."/>
            <person name="Saxena R.K."/>
            <person name="Schlueter J.A."/>
            <person name="Donoghue M.T."/>
            <person name="Azam S."/>
            <person name="Fan G."/>
            <person name="Whaley A.M."/>
            <person name="Farmer A.D."/>
            <person name="Sheridan J."/>
            <person name="Iwata A."/>
            <person name="Tuteja R."/>
            <person name="Penmetsa R.V."/>
            <person name="Wu W."/>
            <person name="Upadhyaya H.D."/>
            <person name="Yang S.P."/>
            <person name="Shah T."/>
            <person name="Saxena K.B."/>
            <person name="Michael T."/>
            <person name="McCombie W.R."/>
            <person name="Yang B."/>
            <person name="Zhang G."/>
            <person name="Yang H."/>
            <person name="Wang J."/>
            <person name="Spillane C."/>
            <person name="Cook D.R."/>
            <person name="May G.D."/>
            <person name="Xu X."/>
            <person name="Jackson S.A."/>
        </authorList>
    </citation>
    <scope>NUCLEOTIDE SEQUENCE [LARGE SCALE GENOMIC DNA]</scope>
    <source>
        <strain evidence="13">cv. Asha</strain>
    </source>
</reference>
<dbReference type="AlphaFoldDB" id="A0A151U8J7"/>
<dbReference type="InterPro" id="IPR003441">
    <property type="entry name" value="NAC-dom"/>
</dbReference>
<dbReference type="SUPFAM" id="SSF101941">
    <property type="entry name" value="NAC domain"/>
    <property type="match status" value="1"/>
</dbReference>
<gene>
    <name evidence="12" type="ORF">KK1_019752</name>
</gene>
<dbReference type="GO" id="GO:0000976">
    <property type="term" value="F:transcription cis-regulatory region binding"/>
    <property type="evidence" value="ECO:0007669"/>
    <property type="project" value="UniProtKB-ARBA"/>
</dbReference>
<comment type="subcellular location">
    <subcellularLocation>
        <location evidence="2">Membrane</location>
        <topology evidence="2">Single-pass membrane protein</topology>
    </subcellularLocation>
    <subcellularLocation>
        <location evidence="1">Nucleus</location>
    </subcellularLocation>
</comment>
<dbReference type="InterPro" id="IPR036093">
    <property type="entry name" value="NAC_dom_sf"/>
</dbReference>
<evidence type="ECO:0000256" key="3">
    <source>
        <dbReference type="ARBA" id="ARBA00022692"/>
    </source>
</evidence>
<dbReference type="EMBL" id="CM003603">
    <property type="protein sequence ID" value="KYP75561.1"/>
    <property type="molecule type" value="Genomic_DNA"/>
</dbReference>
<dbReference type="GO" id="GO:0016020">
    <property type="term" value="C:membrane"/>
    <property type="evidence" value="ECO:0007669"/>
    <property type="project" value="UniProtKB-SubCell"/>
</dbReference>
<evidence type="ECO:0000256" key="4">
    <source>
        <dbReference type="ARBA" id="ARBA00022989"/>
    </source>
</evidence>
<dbReference type="Gene3D" id="2.170.150.80">
    <property type="entry name" value="NAC domain"/>
    <property type="match status" value="1"/>
</dbReference>
<name>A0A151U8J7_CAJCA</name>
<keyword evidence="8" id="KW-0010">Activator</keyword>
<sequence length="320" mass="36606">MPVGFRFHPTDEELVGHYLKHKLLGNHSTVHNVIAEIDVCKFEPWGLPAFSKVKSDDQEWFFFSPLGLKFTKDRRKKCNRKTKAGFWKPTGKDREIKSRGSKNVIGTKKTLVFYKGRSSDALRTKWVIHEYHAVTFPQDKRDFVLCRLMNKAEKKAETETDKLIHGEGDSSNHIVADFENQETDDKIPNVYTLPEVNLESIFPAPPQAEEYELPSIQQSTICIEQESSSRGSSFPSAYIGEKNNTMHIQMETIEEEDHLDNIYIDKFLNEILVGEDAFNTNETIPAFGIETITALKEAYYESKETDGEPLSAQVKIIPLE</sequence>
<evidence type="ECO:0000256" key="2">
    <source>
        <dbReference type="ARBA" id="ARBA00004167"/>
    </source>
</evidence>
<dbReference type="OMA" id="NIACANP"/>
<evidence type="ECO:0000256" key="6">
    <source>
        <dbReference type="ARBA" id="ARBA00023125"/>
    </source>
</evidence>
<dbReference type="PANTHER" id="PTHR31744">
    <property type="entry name" value="PROTEIN CUP-SHAPED COTYLEDON 2-RELATED"/>
    <property type="match status" value="1"/>
</dbReference>
<evidence type="ECO:0000256" key="8">
    <source>
        <dbReference type="ARBA" id="ARBA00023159"/>
    </source>
</evidence>
<dbReference type="Proteomes" id="UP000075243">
    <property type="component" value="Chromosome 1"/>
</dbReference>
<dbReference type="GO" id="GO:0006355">
    <property type="term" value="P:regulation of DNA-templated transcription"/>
    <property type="evidence" value="ECO:0007669"/>
    <property type="project" value="InterPro"/>
</dbReference>
<dbReference type="Pfam" id="PF02365">
    <property type="entry name" value="NAM"/>
    <property type="match status" value="1"/>
</dbReference>
<organism evidence="12 13">
    <name type="scientific">Cajanus cajan</name>
    <name type="common">Pigeon pea</name>
    <name type="synonym">Cajanus indicus</name>
    <dbReference type="NCBI Taxonomy" id="3821"/>
    <lineage>
        <taxon>Eukaryota</taxon>
        <taxon>Viridiplantae</taxon>
        <taxon>Streptophyta</taxon>
        <taxon>Embryophyta</taxon>
        <taxon>Tracheophyta</taxon>
        <taxon>Spermatophyta</taxon>
        <taxon>Magnoliopsida</taxon>
        <taxon>eudicotyledons</taxon>
        <taxon>Gunneridae</taxon>
        <taxon>Pentapetalae</taxon>
        <taxon>rosids</taxon>
        <taxon>fabids</taxon>
        <taxon>Fabales</taxon>
        <taxon>Fabaceae</taxon>
        <taxon>Papilionoideae</taxon>
        <taxon>50 kb inversion clade</taxon>
        <taxon>NPAAA clade</taxon>
        <taxon>indigoferoid/millettioid clade</taxon>
        <taxon>Phaseoleae</taxon>
        <taxon>Cajanus</taxon>
    </lineage>
</organism>
<protein>
    <submittedName>
        <fullName evidence="12">NAC domain-containing protein 69</fullName>
    </submittedName>
</protein>
<evidence type="ECO:0000313" key="13">
    <source>
        <dbReference type="Proteomes" id="UP000075243"/>
    </source>
</evidence>
<dbReference type="Gramene" id="C.cajan_19195.t">
    <property type="protein sequence ID" value="C.cajan_19195.t"/>
    <property type="gene ID" value="C.cajan_19195"/>
</dbReference>
<keyword evidence="9" id="KW-0804">Transcription</keyword>
<feature type="domain" description="NAC" evidence="11">
    <location>
        <begin position="1"/>
        <end position="151"/>
    </location>
</feature>
<keyword evidence="5" id="KW-0805">Transcription regulation</keyword>
<dbReference type="GO" id="GO:0005634">
    <property type="term" value="C:nucleus"/>
    <property type="evidence" value="ECO:0007669"/>
    <property type="project" value="UniProtKB-SubCell"/>
</dbReference>
<evidence type="ECO:0000256" key="5">
    <source>
        <dbReference type="ARBA" id="ARBA00023015"/>
    </source>
</evidence>
<proteinExistence type="predicted"/>
<keyword evidence="4" id="KW-1133">Transmembrane helix</keyword>
<evidence type="ECO:0000256" key="9">
    <source>
        <dbReference type="ARBA" id="ARBA00023163"/>
    </source>
</evidence>
<keyword evidence="6" id="KW-0238">DNA-binding</keyword>
<keyword evidence="7" id="KW-0472">Membrane</keyword>
<accession>A0A151U8J7</accession>
<evidence type="ECO:0000259" key="11">
    <source>
        <dbReference type="PROSITE" id="PS51005"/>
    </source>
</evidence>
<dbReference type="PANTHER" id="PTHR31744:SF216">
    <property type="entry name" value="NAC TRANSCRIPTION FACTOR"/>
    <property type="match status" value="1"/>
</dbReference>
<evidence type="ECO:0000256" key="7">
    <source>
        <dbReference type="ARBA" id="ARBA00023136"/>
    </source>
</evidence>
<evidence type="ECO:0000256" key="10">
    <source>
        <dbReference type="ARBA" id="ARBA00023242"/>
    </source>
</evidence>
<evidence type="ECO:0000256" key="1">
    <source>
        <dbReference type="ARBA" id="ARBA00004123"/>
    </source>
</evidence>
<evidence type="ECO:0000313" key="12">
    <source>
        <dbReference type="EMBL" id="KYP75561.1"/>
    </source>
</evidence>
<keyword evidence="3" id="KW-0812">Transmembrane</keyword>
<dbReference type="PROSITE" id="PS51005">
    <property type="entry name" value="NAC"/>
    <property type="match status" value="1"/>
</dbReference>